<protein>
    <submittedName>
        <fullName evidence="2">Branched-chain amino acid dehydrogenase</fullName>
    </submittedName>
</protein>
<dbReference type="PANTHER" id="PTHR13707:SF60">
    <property type="entry name" value="ACETATE COA-TRANSFERASE SUBUNIT ALPHA"/>
    <property type="match status" value="1"/>
</dbReference>
<dbReference type="Pfam" id="PF01144">
    <property type="entry name" value="CoA_trans"/>
    <property type="match status" value="1"/>
</dbReference>
<dbReference type="SUPFAM" id="SSF100950">
    <property type="entry name" value="NagB/RpiA/CoA transferase-like"/>
    <property type="match status" value="1"/>
</dbReference>
<dbReference type="SMART" id="SM00882">
    <property type="entry name" value="CoA_trans"/>
    <property type="match status" value="1"/>
</dbReference>
<accession>A0A0J6WTM2</accession>
<dbReference type="InterPro" id="IPR037171">
    <property type="entry name" value="NagB/RpiA_transferase-like"/>
</dbReference>
<dbReference type="GO" id="GO:0008410">
    <property type="term" value="F:CoA-transferase activity"/>
    <property type="evidence" value="ECO:0007669"/>
    <property type="project" value="InterPro"/>
</dbReference>
<comment type="caution">
    <text evidence="2">The sequence shown here is derived from an EMBL/GenBank/DDBJ whole genome shotgun (WGS) entry which is preliminary data.</text>
</comment>
<dbReference type="STRING" id="39029.BSR42_11025"/>
<keyword evidence="1" id="KW-0808">Transferase</keyword>
<dbReference type="InterPro" id="IPR004165">
    <property type="entry name" value="CoA_trans_fam_I"/>
</dbReference>
<evidence type="ECO:0000313" key="3">
    <source>
        <dbReference type="Proteomes" id="UP000036503"/>
    </source>
</evidence>
<sequence length="243" mass="25860">MLSKVVTKEEALAKFHDGQTIMFGDWHGEFAADEIIDGMLEKGVKNIAAIAVSAGMPDQGVGKLIAAKRVASIITTHIGLNPVAGEQMLTGELEVEFSPQGTWAERVRCGGAGLGGCLTPSGIGTEVEKGKQKLTINGKEYLLELPLHADISLVKATKADTAGNISFRMNSRATNSTIAYAADFVIAEVEELVEVGELGPEEIDVPAPIIDMIYVRTGEKKPLCPMWQRAKAKAKAKAEGGKQ</sequence>
<dbReference type="AlphaFoldDB" id="A0A0J6WTM2"/>
<evidence type="ECO:0000313" key="2">
    <source>
        <dbReference type="EMBL" id="KMO85889.1"/>
    </source>
</evidence>
<dbReference type="InParanoid" id="A0A0J6WTM2"/>
<dbReference type="EMBL" id="LEKT01000041">
    <property type="protein sequence ID" value="KMO85889.1"/>
    <property type="molecule type" value="Genomic_DNA"/>
</dbReference>
<evidence type="ECO:0000256" key="1">
    <source>
        <dbReference type="ARBA" id="ARBA00022679"/>
    </source>
</evidence>
<dbReference type="RefSeq" id="WP_048514881.1">
    <property type="nucleotide sequence ID" value="NZ_FUXD01000035.1"/>
</dbReference>
<dbReference type="OrthoDB" id="9777193at2"/>
<organism evidence="2 3">
    <name type="scientific">Megasphaera cerevisiae DSM 20462</name>
    <dbReference type="NCBI Taxonomy" id="1122219"/>
    <lineage>
        <taxon>Bacteria</taxon>
        <taxon>Bacillati</taxon>
        <taxon>Bacillota</taxon>
        <taxon>Negativicutes</taxon>
        <taxon>Veillonellales</taxon>
        <taxon>Veillonellaceae</taxon>
        <taxon>Megasphaera</taxon>
    </lineage>
</organism>
<reference evidence="2 3" key="1">
    <citation type="submission" date="2015-06" db="EMBL/GenBank/DDBJ databases">
        <title>Draft genome sequence of beer spoilage bacterium Megasphaera cerevisiae type strain 20462.</title>
        <authorList>
            <person name="Kutumbaka K."/>
            <person name="Pasmowitz J."/>
            <person name="Mategko J."/>
            <person name="Reyes D."/>
            <person name="Friedrich A."/>
            <person name="Han S."/>
            <person name="Martens-Habbena W."/>
            <person name="Neal-McKinney J."/>
            <person name="Janagama H.K."/>
            <person name="Nadala C."/>
            <person name="Samadpour M."/>
        </authorList>
    </citation>
    <scope>NUCLEOTIDE SEQUENCE [LARGE SCALE GENOMIC DNA]</scope>
    <source>
        <strain evidence="2 3">DSM 20462</strain>
    </source>
</reference>
<gene>
    <name evidence="2" type="ORF">AB840_10900</name>
</gene>
<keyword evidence="3" id="KW-1185">Reference proteome</keyword>
<proteinExistence type="predicted"/>
<dbReference type="NCBIfam" id="TIGR02429">
    <property type="entry name" value="pcaI_scoA_fam"/>
    <property type="match status" value="1"/>
</dbReference>
<name>A0A0J6WTM2_9FIRM</name>
<dbReference type="PATRIC" id="fig|1122219.3.peg.2127"/>
<dbReference type="Gene3D" id="3.40.1080.10">
    <property type="entry name" value="Glutaconate Coenzyme A-transferase"/>
    <property type="match status" value="1"/>
</dbReference>
<dbReference type="PANTHER" id="PTHR13707">
    <property type="entry name" value="KETOACID-COENZYME A TRANSFERASE"/>
    <property type="match status" value="1"/>
</dbReference>
<dbReference type="InterPro" id="IPR012792">
    <property type="entry name" value="3-oxoacid_CoA-transf_A"/>
</dbReference>
<dbReference type="FunCoup" id="A0A0J6WTM2">
    <property type="interactions" value="56"/>
</dbReference>
<dbReference type="Proteomes" id="UP000036503">
    <property type="component" value="Unassembled WGS sequence"/>
</dbReference>